<comment type="subunit">
    <text evidence="7">Component of the mitochondrial contact site and cristae organizing system (MICOS) complex.</text>
</comment>
<dbReference type="Pfam" id="PF09731">
    <property type="entry name" value="Mitofilin"/>
    <property type="match status" value="2"/>
</dbReference>
<keyword evidence="4 7" id="KW-1133">Transmembrane helix</keyword>
<keyword evidence="6 7" id="KW-0472">Membrane</keyword>
<keyword evidence="2 7" id="KW-0812">Transmembrane</keyword>
<keyword evidence="8" id="KW-0175">Coiled coil</keyword>
<dbReference type="AlphaFoldDB" id="A0A4Z2DLV0"/>
<reference evidence="9 10" key="1">
    <citation type="submission" date="2019-03" db="EMBL/GenBank/DDBJ databases">
        <title>An improved genome assembly of the fluke Schistosoma japonicum.</title>
        <authorList>
            <person name="Hu W."/>
            <person name="Luo F."/>
            <person name="Yin M."/>
            <person name="Mo X."/>
            <person name="Sun C."/>
            <person name="Wu Q."/>
            <person name="Zhu B."/>
            <person name="Xiang M."/>
            <person name="Wang J."/>
            <person name="Wang Y."/>
            <person name="Zhang T."/>
            <person name="Xu B."/>
            <person name="Zheng H."/>
            <person name="Feng Z."/>
        </authorList>
    </citation>
    <scope>NUCLEOTIDE SEQUENCE [LARGE SCALE GENOMIC DNA]</scope>
    <source>
        <strain evidence="9">HuSjv2</strain>
        <tissue evidence="9">Worms</tissue>
    </source>
</reference>
<evidence type="ECO:0000256" key="6">
    <source>
        <dbReference type="ARBA" id="ARBA00023136"/>
    </source>
</evidence>
<comment type="caution">
    <text evidence="9">The sequence shown here is derived from an EMBL/GenBank/DDBJ whole genome shotgun (WGS) entry which is preliminary data.</text>
</comment>
<dbReference type="GO" id="GO:0042407">
    <property type="term" value="P:cristae formation"/>
    <property type="evidence" value="ECO:0007669"/>
    <property type="project" value="TreeGrafter"/>
</dbReference>
<feature type="coiled-coil region" evidence="8">
    <location>
        <begin position="231"/>
        <end position="269"/>
    </location>
</feature>
<protein>
    <recommendedName>
        <fullName evidence="7">MICOS complex subunit MIC60</fullName>
    </recommendedName>
    <alternativeName>
        <fullName evidence="7">Mitofilin</fullName>
    </alternativeName>
</protein>
<comment type="similarity">
    <text evidence="1 7">Belongs to the MICOS complex subunit Mic60 family.</text>
</comment>
<dbReference type="STRING" id="6182.A0A4Z2DLV0"/>
<organism evidence="9 10">
    <name type="scientific">Schistosoma japonicum</name>
    <name type="common">Blood fluke</name>
    <dbReference type="NCBI Taxonomy" id="6182"/>
    <lineage>
        <taxon>Eukaryota</taxon>
        <taxon>Metazoa</taxon>
        <taxon>Spiralia</taxon>
        <taxon>Lophotrochozoa</taxon>
        <taxon>Platyhelminthes</taxon>
        <taxon>Trematoda</taxon>
        <taxon>Digenea</taxon>
        <taxon>Strigeidida</taxon>
        <taxon>Schistosomatoidea</taxon>
        <taxon>Schistosomatidae</taxon>
        <taxon>Schistosoma</taxon>
    </lineage>
</organism>
<keyword evidence="5 7" id="KW-0496">Mitochondrion</keyword>
<dbReference type="OrthoDB" id="10261039at2759"/>
<evidence type="ECO:0000256" key="2">
    <source>
        <dbReference type="ARBA" id="ARBA00022692"/>
    </source>
</evidence>
<comment type="function">
    <text evidence="7">Component of the MICOS complex, a large protein complex of the mitochondrial inner membrane that plays crucial roles in the maintenance of crista junctions, inner membrane architecture, and formation of contact sites to the outer membrane.</text>
</comment>
<dbReference type="PANTHER" id="PTHR15415">
    <property type="entry name" value="MITOFILIN"/>
    <property type="match status" value="1"/>
</dbReference>
<evidence type="ECO:0000256" key="1">
    <source>
        <dbReference type="ARBA" id="ARBA00010877"/>
    </source>
</evidence>
<dbReference type="EMBL" id="SKCS01000090">
    <property type="protein sequence ID" value="TNN17506.1"/>
    <property type="molecule type" value="Genomic_DNA"/>
</dbReference>
<evidence type="ECO:0000256" key="5">
    <source>
        <dbReference type="ARBA" id="ARBA00023128"/>
    </source>
</evidence>
<evidence type="ECO:0000256" key="8">
    <source>
        <dbReference type="SAM" id="Coils"/>
    </source>
</evidence>
<comment type="subcellular location">
    <subcellularLocation>
        <location evidence="7">Mitochondrion inner membrane</location>
        <topology evidence="7">Single-pass membrane protein</topology>
    </subcellularLocation>
</comment>
<feature type="coiled-coil region" evidence="8">
    <location>
        <begin position="320"/>
        <end position="370"/>
    </location>
</feature>
<evidence type="ECO:0000313" key="9">
    <source>
        <dbReference type="EMBL" id="TNN17506.1"/>
    </source>
</evidence>
<evidence type="ECO:0000256" key="4">
    <source>
        <dbReference type="ARBA" id="ARBA00022989"/>
    </source>
</evidence>
<sequence>MIIPMRLKASNIQMFRCAQRPFLTILFKDKVSEARFSSSPYTEGSIPPPKPRRFFRKFLFLSLVSVSSFVALVYVSETTRNELISYYPPSKDILGWVENSIGGWYSPDSKVHQPVAPFSDFPLPPKQKSESTSQVEPVPNSKPVIVEKESHRLPTVEEVKDMTRQRHDQPVLKNIDFRELPNLVNDVESKVEYAKTKLKEFEETLVKYYDALRTAVQENNSVSREKNWDLVGKLEIKKDKIEKQVEKVVQQASQQLDELHQVIEQHKSSEQAIDSDIIPESIESYGRLQYELTGSINEVLKLQNDVSLLKRYRDLVASSHANLQGDLDALSKHIEQKKQRKDTTSASMSVDELNDLISVAHARIASLQDKLDHLEHSERDRMRSALETQRRADDSLRKEYIKQEVDRERTRHEIERHKWLREARDARERELNLALTRHSEHLSHMLQIERDKMEHQFQFRLREELAKERVAFEAALIGWTKRMEAIEDVIDGRADLDRLAKEAQSLWLSCEALACRLHSVSPTMKSYHDTKSDTILVNHTGSLKDFVNSIRECASSGNYPFASIILDSLSNDIVENGVWTENGLKKRFEKVYNVCRNVALIDETSGSLWEYVLSWLQSVLIIDVKYKCLQAISRIKPNIIGDSYFQYVEDYNSIKQMDSKPDSFQLLSSARFAMTNDHNMLTTDENTSSDEALETAVRLLGQLRGQSRVVANDWLVDARKYLEAKQTARALLAFAAARDISTLQKRL</sequence>
<keyword evidence="10" id="KW-1185">Reference proteome</keyword>
<gene>
    <name evidence="9" type="ORF">EWB00_010951</name>
</gene>
<evidence type="ECO:0000256" key="3">
    <source>
        <dbReference type="ARBA" id="ARBA00022792"/>
    </source>
</evidence>
<name>A0A4Z2DLV0_SCHJA</name>
<evidence type="ECO:0000256" key="7">
    <source>
        <dbReference type="RuleBase" id="RU363000"/>
    </source>
</evidence>
<dbReference type="InterPro" id="IPR019133">
    <property type="entry name" value="MIC60"/>
</dbReference>
<accession>A0A4Z2DLV0</accession>
<dbReference type="PANTHER" id="PTHR15415:SF7">
    <property type="entry name" value="MICOS COMPLEX SUBUNIT MIC60"/>
    <property type="match status" value="1"/>
</dbReference>
<proteinExistence type="inferred from homology"/>
<evidence type="ECO:0000313" key="10">
    <source>
        <dbReference type="Proteomes" id="UP000311919"/>
    </source>
</evidence>
<dbReference type="Proteomes" id="UP000311919">
    <property type="component" value="Unassembled WGS sequence"/>
</dbReference>
<dbReference type="GO" id="GO:0061617">
    <property type="term" value="C:MICOS complex"/>
    <property type="evidence" value="ECO:0007669"/>
    <property type="project" value="TreeGrafter"/>
</dbReference>
<feature type="transmembrane region" description="Helical" evidence="7">
    <location>
        <begin position="58"/>
        <end position="75"/>
    </location>
</feature>
<keyword evidence="3 7" id="KW-0999">Mitochondrion inner membrane</keyword>